<name>A0A0R3WB46_TAEAS</name>
<evidence type="ECO:0000313" key="1">
    <source>
        <dbReference type="EMBL" id="VDK39075.1"/>
    </source>
</evidence>
<proteinExistence type="predicted"/>
<organism evidence="3">
    <name type="scientific">Taenia asiatica</name>
    <name type="common">Asian tapeworm</name>
    <dbReference type="NCBI Taxonomy" id="60517"/>
    <lineage>
        <taxon>Eukaryota</taxon>
        <taxon>Metazoa</taxon>
        <taxon>Spiralia</taxon>
        <taxon>Lophotrochozoa</taxon>
        <taxon>Platyhelminthes</taxon>
        <taxon>Cestoda</taxon>
        <taxon>Eucestoda</taxon>
        <taxon>Cyclophyllidea</taxon>
        <taxon>Taeniidae</taxon>
        <taxon>Taenia</taxon>
    </lineage>
</organism>
<dbReference type="EMBL" id="UYRS01018680">
    <property type="protein sequence ID" value="VDK39075.1"/>
    <property type="molecule type" value="Genomic_DNA"/>
</dbReference>
<sequence>MDVLASLTSLKDFANDIKRSLENLAEVSDKLLHTASNIQSLFESNEKQSSEAESESPSFLDEAEVRTDSMDNLLEAVKLLQDEIQRLPELIEAAISKEKIDELTSFVIEDLPELQC</sequence>
<evidence type="ECO:0000313" key="3">
    <source>
        <dbReference type="WBParaSite" id="TASK_0000782701-mRNA-1"/>
    </source>
</evidence>
<keyword evidence="2" id="KW-1185">Reference proteome</keyword>
<protein>
    <submittedName>
        <fullName evidence="3">Mediator of RNA polymerase II transcription subunit 21</fullName>
    </submittedName>
</protein>
<dbReference type="AlphaFoldDB" id="A0A0R3WB46"/>
<reference evidence="3" key="1">
    <citation type="submission" date="2017-02" db="UniProtKB">
        <authorList>
            <consortium name="WormBaseParasite"/>
        </authorList>
    </citation>
    <scope>IDENTIFICATION</scope>
</reference>
<dbReference type="Proteomes" id="UP000282613">
    <property type="component" value="Unassembled WGS sequence"/>
</dbReference>
<evidence type="ECO:0000313" key="2">
    <source>
        <dbReference type="Proteomes" id="UP000282613"/>
    </source>
</evidence>
<gene>
    <name evidence="1" type="ORF">TASK_LOCUS7828</name>
</gene>
<dbReference type="OrthoDB" id="6250581at2759"/>
<accession>A0A0R3WB46</accession>
<dbReference type="WBParaSite" id="TASK_0000782701-mRNA-1">
    <property type="protein sequence ID" value="TASK_0000782701-mRNA-1"/>
    <property type="gene ID" value="TASK_0000782701"/>
</dbReference>
<reference evidence="1 2" key="2">
    <citation type="submission" date="2018-11" db="EMBL/GenBank/DDBJ databases">
        <authorList>
            <consortium name="Pathogen Informatics"/>
        </authorList>
    </citation>
    <scope>NUCLEOTIDE SEQUENCE [LARGE SCALE GENOMIC DNA]</scope>
</reference>